<dbReference type="EMBL" id="PSZM01000001">
    <property type="protein sequence ID" value="PQL95465.1"/>
    <property type="molecule type" value="Genomic_DNA"/>
</dbReference>
<protein>
    <recommendedName>
        <fullName evidence="3">SMI1/KNR4 family protein</fullName>
    </recommendedName>
</protein>
<sequence>MTELRSIIKKLTGSPTGKAAGIKLSELEMTELRLGYTLPEILKELYLLAGKNYMLMESFHRFALPSQLECVDGKIIFLEENQELCYWGFAVGEENPSVFQLTGDDEVYEEKLKLDDFIKLILYYQCAQSGYEYCGMANITNEDLEIFSHTEWEEVIHYNGLQIYWKKDCLLWYFYKKDYEVNDYIYFSARTLEVYQQHIIKYNLEEI</sequence>
<proteinExistence type="predicted"/>
<dbReference type="Proteomes" id="UP000238042">
    <property type="component" value="Unassembled WGS sequence"/>
</dbReference>
<evidence type="ECO:0000313" key="2">
    <source>
        <dbReference type="Proteomes" id="UP000238042"/>
    </source>
</evidence>
<accession>A0A2S8AGF2</accession>
<keyword evidence="2" id="KW-1185">Reference proteome</keyword>
<gene>
    <name evidence="1" type="ORF">C4S77_01330</name>
</gene>
<reference evidence="1 2" key="1">
    <citation type="submission" date="2018-02" db="EMBL/GenBank/DDBJ databases">
        <title>Genome sequences of Apibacter spp., gut symbionts of Asian honey bees.</title>
        <authorList>
            <person name="Kwong W.K."/>
            <person name="Steele M.I."/>
            <person name="Moran N.A."/>
        </authorList>
    </citation>
    <scope>NUCLEOTIDE SEQUENCE [LARGE SCALE GENOMIC DNA]</scope>
    <source>
        <strain evidence="2">wkB301</strain>
    </source>
</reference>
<comment type="caution">
    <text evidence="1">The sequence shown here is derived from an EMBL/GenBank/DDBJ whole genome shotgun (WGS) entry which is preliminary data.</text>
</comment>
<dbReference type="RefSeq" id="WP_105245489.1">
    <property type="nucleotide sequence ID" value="NZ_PSZM01000001.1"/>
</dbReference>
<name>A0A2S8AGF2_9FLAO</name>
<dbReference type="AlphaFoldDB" id="A0A2S8AGF2"/>
<evidence type="ECO:0000313" key="1">
    <source>
        <dbReference type="EMBL" id="PQL95465.1"/>
    </source>
</evidence>
<evidence type="ECO:0008006" key="3">
    <source>
        <dbReference type="Google" id="ProtNLM"/>
    </source>
</evidence>
<organism evidence="1 2">
    <name type="scientific">Apibacter adventoris</name>
    <dbReference type="NCBI Taxonomy" id="1679466"/>
    <lineage>
        <taxon>Bacteria</taxon>
        <taxon>Pseudomonadati</taxon>
        <taxon>Bacteroidota</taxon>
        <taxon>Flavobacteriia</taxon>
        <taxon>Flavobacteriales</taxon>
        <taxon>Weeksellaceae</taxon>
        <taxon>Apibacter</taxon>
    </lineage>
</organism>
<dbReference type="OrthoDB" id="515110at2"/>